<evidence type="ECO:0000313" key="3">
    <source>
        <dbReference type="EMBL" id="PKZ15362.1"/>
    </source>
</evidence>
<organism evidence="3 4">
    <name type="scientific">Alloscardovia omnicolens</name>
    <dbReference type="NCBI Taxonomy" id="419015"/>
    <lineage>
        <taxon>Bacteria</taxon>
        <taxon>Bacillati</taxon>
        <taxon>Actinomycetota</taxon>
        <taxon>Actinomycetes</taxon>
        <taxon>Bifidobacteriales</taxon>
        <taxon>Bifidobacteriaceae</taxon>
        <taxon>Alloscardovia</taxon>
    </lineage>
</organism>
<dbReference type="PANTHER" id="PTHR11373:SF32">
    <property type="entry name" value="DEOXYGUANOSINETRIPHOSPHATE TRIPHOSPHOHYDROLASE"/>
    <property type="match status" value="1"/>
</dbReference>
<evidence type="ECO:0000256" key="1">
    <source>
        <dbReference type="ARBA" id="ARBA00022801"/>
    </source>
</evidence>
<name>A0A2I1M5F4_9BIFI</name>
<dbReference type="SMART" id="SM00471">
    <property type="entry name" value="HDc"/>
    <property type="match status" value="1"/>
</dbReference>
<gene>
    <name evidence="3" type="ORF">CYJ32_03010</name>
</gene>
<dbReference type="NCBIfam" id="NF002829">
    <property type="entry name" value="PRK03007.1"/>
    <property type="match status" value="1"/>
</dbReference>
<dbReference type="CDD" id="cd00077">
    <property type="entry name" value="HDc"/>
    <property type="match status" value="1"/>
</dbReference>
<dbReference type="InterPro" id="IPR003607">
    <property type="entry name" value="HD/PDEase_dom"/>
</dbReference>
<dbReference type="SUPFAM" id="SSF109604">
    <property type="entry name" value="HD-domain/PDEase-like"/>
    <property type="match status" value="1"/>
</dbReference>
<accession>A0A2I1M5F4</accession>
<dbReference type="Proteomes" id="UP000242263">
    <property type="component" value="Unassembled WGS sequence"/>
</dbReference>
<dbReference type="GO" id="GO:0008832">
    <property type="term" value="F:dGTPase activity"/>
    <property type="evidence" value="ECO:0007669"/>
    <property type="project" value="TreeGrafter"/>
</dbReference>
<evidence type="ECO:0000313" key="4">
    <source>
        <dbReference type="Proteomes" id="UP000242263"/>
    </source>
</evidence>
<dbReference type="PROSITE" id="PS51831">
    <property type="entry name" value="HD"/>
    <property type="match status" value="1"/>
</dbReference>
<dbReference type="InterPro" id="IPR026875">
    <property type="entry name" value="PHydrolase_assoc_dom"/>
</dbReference>
<feature type="domain" description="HD" evidence="2">
    <location>
        <begin position="63"/>
        <end position="219"/>
    </location>
</feature>
<dbReference type="InterPro" id="IPR006674">
    <property type="entry name" value="HD_domain"/>
</dbReference>
<dbReference type="Gene3D" id="1.10.3210.10">
    <property type="entry name" value="Hypothetical protein af1432"/>
    <property type="match status" value="1"/>
</dbReference>
<dbReference type="InterPro" id="IPR006261">
    <property type="entry name" value="dGTPase"/>
</dbReference>
<sequence>MSVREAGYTDYDEQRWAQENSKSRNRTAFERDRARLVHSSALRRLGAKTQVLVAGTDDFARTRLTHTLEVAQIGRQIAEIFGCNPDVVDCACLAHDLGHPPFGHNGETVLMNISRSIGGFEGNAQTFRLLTRLEPKVFHADGRSAGVNLTRAALDAATKYPWTHEQGLHHPDGSKGNKFCVYEDDLPVFQWLKEGNGAPAFAKPMEAYIMDLSDDIAYSVHDVEDAIVGQSIEAADLHAHDVIDAVVECVHSWYGDKWYGDKLINAYERLNMAKLLPYSFDSTRRDLAMLKNMTSNIIGRFASSVEAETRATYGQGHLTRYNAQVVIPEDTAYEIAFLKGIAVFAVMEPREHESFHHTQQAIIEDLVDVLMSGGSAPHSMLEPAFVMDWQEATNDDERLRVAIDQVASLTDNSAMSLHSIVCA</sequence>
<dbReference type="GO" id="GO:0006203">
    <property type="term" value="P:dGTP catabolic process"/>
    <property type="evidence" value="ECO:0007669"/>
    <property type="project" value="TreeGrafter"/>
</dbReference>
<dbReference type="GeneID" id="35868842"/>
<protein>
    <submittedName>
        <fullName evidence="3">Deoxyguanosinetriphosphate triphosphohydrolase</fullName>
    </submittedName>
</protein>
<comment type="caution">
    <text evidence="3">The sequence shown here is derived from an EMBL/GenBank/DDBJ whole genome shotgun (WGS) entry which is preliminary data.</text>
</comment>
<dbReference type="Pfam" id="PF13286">
    <property type="entry name" value="HD_assoc"/>
    <property type="match status" value="1"/>
</dbReference>
<keyword evidence="1 3" id="KW-0378">Hydrolase</keyword>
<dbReference type="RefSeq" id="WP_022856985.1">
    <property type="nucleotide sequence ID" value="NZ_CAMYCS010000001.1"/>
</dbReference>
<dbReference type="InterPro" id="IPR050135">
    <property type="entry name" value="dGTPase-like"/>
</dbReference>
<dbReference type="NCBIfam" id="TIGR01353">
    <property type="entry name" value="dGTP_triPase"/>
    <property type="match status" value="1"/>
</dbReference>
<reference evidence="3 4" key="1">
    <citation type="submission" date="2017-12" db="EMBL/GenBank/DDBJ databases">
        <title>Phylogenetic diversity of female urinary microbiome.</title>
        <authorList>
            <person name="Thomas-White K."/>
            <person name="Wolfe A.J."/>
        </authorList>
    </citation>
    <scope>NUCLEOTIDE SEQUENCE [LARGE SCALE GENOMIC DNA]</scope>
    <source>
        <strain evidence="3 4">UMB0064</strain>
    </source>
</reference>
<evidence type="ECO:0000259" key="2">
    <source>
        <dbReference type="PROSITE" id="PS51831"/>
    </source>
</evidence>
<dbReference type="EMBL" id="PKGU01000002">
    <property type="protein sequence ID" value="PKZ15362.1"/>
    <property type="molecule type" value="Genomic_DNA"/>
</dbReference>
<dbReference type="PANTHER" id="PTHR11373">
    <property type="entry name" value="DEOXYNUCLEOSIDE TRIPHOSPHATE TRIPHOSPHOHYDROLASE"/>
    <property type="match status" value="1"/>
</dbReference>
<dbReference type="AlphaFoldDB" id="A0A2I1M5F4"/>
<proteinExistence type="predicted"/>
<dbReference type="Pfam" id="PF01966">
    <property type="entry name" value="HD"/>
    <property type="match status" value="1"/>
</dbReference>